<dbReference type="Proteomes" id="UP000663879">
    <property type="component" value="Unassembled WGS sequence"/>
</dbReference>
<gene>
    <name evidence="1" type="ORF">OXX778_LOCUS22798</name>
</gene>
<dbReference type="EMBL" id="CAJNOC010010305">
    <property type="protein sequence ID" value="CAF1138622.1"/>
    <property type="molecule type" value="Genomic_DNA"/>
</dbReference>
<comment type="caution">
    <text evidence="1">The sequence shown here is derived from an EMBL/GenBank/DDBJ whole genome shotgun (WGS) entry which is preliminary data.</text>
</comment>
<organism evidence="1 2">
    <name type="scientific">Brachionus calyciflorus</name>
    <dbReference type="NCBI Taxonomy" id="104777"/>
    <lineage>
        <taxon>Eukaryota</taxon>
        <taxon>Metazoa</taxon>
        <taxon>Spiralia</taxon>
        <taxon>Gnathifera</taxon>
        <taxon>Rotifera</taxon>
        <taxon>Eurotatoria</taxon>
        <taxon>Monogononta</taxon>
        <taxon>Pseudotrocha</taxon>
        <taxon>Ploima</taxon>
        <taxon>Brachionidae</taxon>
        <taxon>Brachionus</taxon>
    </lineage>
</organism>
<dbReference type="AlphaFoldDB" id="A0A814RXB8"/>
<reference evidence="1" key="1">
    <citation type="submission" date="2021-02" db="EMBL/GenBank/DDBJ databases">
        <authorList>
            <person name="Nowell W R."/>
        </authorList>
    </citation>
    <scope>NUCLEOTIDE SEQUENCE</scope>
    <source>
        <strain evidence="1">Ploen Becks lab</strain>
    </source>
</reference>
<evidence type="ECO:0000313" key="1">
    <source>
        <dbReference type="EMBL" id="CAF1138622.1"/>
    </source>
</evidence>
<sequence>MTNVSHIEVLLGLDWFDQTKVVLDPARRVLKISSKNIKIDSEEESDFEKEINAYLADQEPDDIFFG</sequence>
<dbReference type="Gene3D" id="2.40.70.10">
    <property type="entry name" value="Acid Proteases"/>
    <property type="match status" value="1"/>
</dbReference>
<proteinExistence type="predicted"/>
<protein>
    <submittedName>
        <fullName evidence="1">Uncharacterized protein</fullName>
    </submittedName>
</protein>
<name>A0A814RXB8_9BILA</name>
<evidence type="ECO:0000313" key="2">
    <source>
        <dbReference type="Proteomes" id="UP000663879"/>
    </source>
</evidence>
<dbReference type="InterPro" id="IPR021109">
    <property type="entry name" value="Peptidase_aspartic_dom_sf"/>
</dbReference>
<accession>A0A814RXB8</accession>
<keyword evidence="2" id="KW-1185">Reference proteome</keyword>